<dbReference type="Proteomes" id="UP000198609">
    <property type="component" value="Unassembled WGS sequence"/>
</dbReference>
<gene>
    <name evidence="6" type="ORF">SAMN04490356_5332</name>
</gene>
<dbReference type="Pfam" id="PF00294">
    <property type="entry name" value="PfkB"/>
    <property type="match status" value="1"/>
</dbReference>
<keyword evidence="2" id="KW-0808">Transferase</keyword>
<feature type="domain" description="Carbohydrate kinase PfkB" evidence="5">
    <location>
        <begin position="12"/>
        <end position="306"/>
    </location>
</feature>
<dbReference type="CDD" id="cd01166">
    <property type="entry name" value="KdgK"/>
    <property type="match status" value="1"/>
</dbReference>
<dbReference type="SUPFAM" id="SSF53613">
    <property type="entry name" value="Ribokinase-like"/>
    <property type="match status" value="1"/>
</dbReference>
<dbReference type="PANTHER" id="PTHR43320">
    <property type="entry name" value="SUGAR KINASE"/>
    <property type="match status" value="1"/>
</dbReference>
<organism evidence="6 7">
    <name type="scientific">Streptomyces melanosporofaciens</name>
    <dbReference type="NCBI Taxonomy" id="67327"/>
    <lineage>
        <taxon>Bacteria</taxon>
        <taxon>Bacillati</taxon>
        <taxon>Actinomycetota</taxon>
        <taxon>Actinomycetes</taxon>
        <taxon>Kitasatosporales</taxon>
        <taxon>Streptomycetaceae</taxon>
        <taxon>Streptomyces</taxon>
        <taxon>Streptomyces violaceusniger group</taxon>
    </lineage>
</organism>
<evidence type="ECO:0000256" key="2">
    <source>
        <dbReference type="ARBA" id="ARBA00022679"/>
    </source>
</evidence>
<protein>
    <submittedName>
        <fullName evidence="6">2-dehydro-3-deoxygluconokinase</fullName>
    </submittedName>
</protein>
<evidence type="ECO:0000256" key="4">
    <source>
        <dbReference type="SAM" id="MobiDB-lite"/>
    </source>
</evidence>
<dbReference type="EMBL" id="FNST01000002">
    <property type="protein sequence ID" value="SEC73987.1"/>
    <property type="molecule type" value="Genomic_DNA"/>
</dbReference>
<sequence>MTAPWPPAAGPVVCVGETMTALAPEPPDSVETGESLRLSVAGAESNVAMYLADLGLAAVWLSALGDDPFGRRVRAAVAAAGVDVSGVRSDPNRPTGLLVKEPGPTGTRVHYYRRGSAASALGPGILDDPRLGSAALLHLTGVTPALSPSCAALVERALATPAPDRPYAISFDVNHRPALWPDGTAATVLRDLADRADIVFVGLDEAQHLWGADLDAGGVRTLLPHPRLLVVKDGGRAATAFGDGTQVTVEALRTEVVEPVGAGDAFAAGFLAGLLRDGDLISALRLGHITAASALSVIGDHGPLPEAGTVERLLGLTERAWAERNTPERAGHTPSSPPLTGRPEAGTRCAHRRWRR</sequence>
<proteinExistence type="inferred from homology"/>
<dbReference type="InterPro" id="IPR011611">
    <property type="entry name" value="PfkB_dom"/>
</dbReference>
<keyword evidence="7" id="KW-1185">Reference proteome</keyword>
<comment type="similarity">
    <text evidence="1">Belongs to the carbohydrate kinase PfkB family.</text>
</comment>
<feature type="compositionally biased region" description="Basic and acidic residues" evidence="4">
    <location>
        <begin position="322"/>
        <end position="331"/>
    </location>
</feature>
<reference evidence="7" key="1">
    <citation type="submission" date="2016-10" db="EMBL/GenBank/DDBJ databases">
        <authorList>
            <person name="Varghese N."/>
            <person name="Submissions S."/>
        </authorList>
    </citation>
    <scope>NUCLEOTIDE SEQUENCE [LARGE SCALE GENOMIC DNA]</scope>
    <source>
        <strain evidence="7">DSM 40318</strain>
    </source>
</reference>
<dbReference type="GO" id="GO:0016301">
    <property type="term" value="F:kinase activity"/>
    <property type="evidence" value="ECO:0007669"/>
    <property type="project" value="UniProtKB-KW"/>
</dbReference>
<dbReference type="AlphaFoldDB" id="A0A1H4UZ05"/>
<accession>A0A1H4UZ05</accession>
<dbReference type="InterPro" id="IPR029056">
    <property type="entry name" value="Ribokinase-like"/>
</dbReference>
<keyword evidence="3 6" id="KW-0418">Kinase</keyword>
<evidence type="ECO:0000256" key="1">
    <source>
        <dbReference type="ARBA" id="ARBA00010688"/>
    </source>
</evidence>
<name>A0A1H4UZ05_STRMJ</name>
<dbReference type="InterPro" id="IPR052700">
    <property type="entry name" value="Carb_kinase_PfkB-like"/>
</dbReference>
<dbReference type="PANTHER" id="PTHR43320:SF2">
    <property type="entry name" value="2-DEHYDRO-3-DEOXYGLUCONOKINASE_2-DEHYDRO-3-DEOXYGALACTONOKINASE"/>
    <property type="match status" value="1"/>
</dbReference>
<evidence type="ECO:0000259" key="5">
    <source>
        <dbReference type="Pfam" id="PF00294"/>
    </source>
</evidence>
<evidence type="ECO:0000313" key="7">
    <source>
        <dbReference type="Proteomes" id="UP000198609"/>
    </source>
</evidence>
<dbReference type="RefSeq" id="WP_244320968.1">
    <property type="nucleotide sequence ID" value="NZ_FNST01000002.1"/>
</dbReference>
<dbReference type="Gene3D" id="3.40.1190.20">
    <property type="match status" value="1"/>
</dbReference>
<feature type="region of interest" description="Disordered" evidence="4">
    <location>
        <begin position="322"/>
        <end position="356"/>
    </location>
</feature>
<evidence type="ECO:0000256" key="3">
    <source>
        <dbReference type="ARBA" id="ARBA00022777"/>
    </source>
</evidence>
<evidence type="ECO:0000313" key="6">
    <source>
        <dbReference type="EMBL" id="SEC73987.1"/>
    </source>
</evidence>